<accession>A0ABT6KT28</accession>
<dbReference type="Proteomes" id="UP001160130">
    <property type="component" value="Unassembled WGS sequence"/>
</dbReference>
<feature type="transmembrane region" description="Helical" evidence="1">
    <location>
        <begin position="102"/>
        <end position="122"/>
    </location>
</feature>
<comment type="caution">
    <text evidence="2">The sequence shown here is derived from an EMBL/GenBank/DDBJ whole genome shotgun (WGS) entry which is preliminary data.</text>
</comment>
<evidence type="ECO:0000313" key="3">
    <source>
        <dbReference type="Proteomes" id="UP001160130"/>
    </source>
</evidence>
<keyword evidence="1" id="KW-1133">Transmembrane helix</keyword>
<keyword evidence="3" id="KW-1185">Reference proteome</keyword>
<feature type="transmembrane region" description="Helical" evidence="1">
    <location>
        <begin position="12"/>
        <end position="32"/>
    </location>
</feature>
<dbReference type="InterPro" id="IPR021215">
    <property type="entry name" value="DUF2752"/>
</dbReference>
<evidence type="ECO:0008006" key="4">
    <source>
        <dbReference type="Google" id="ProtNLM"/>
    </source>
</evidence>
<keyword evidence="1" id="KW-0472">Membrane</keyword>
<feature type="transmembrane region" description="Helical" evidence="1">
    <location>
        <begin position="72"/>
        <end position="95"/>
    </location>
</feature>
<dbReference type="RefSeq" id="WP_280830560.1">
    <property type="nucleotide sequence ID" value="NZ_JARXVE010000001.1"/>
</dbReference>
<protein>
    <recommendedName>
        <fullName evidence="4">DUF2752 domain-containing protein</fullName>
    </recommendedName>
</protein>
<gene>
    <name evidence="2" type="ORF">M2272_000509</name>
</gene>
<organism evidence="2 3">
    <name type="scientific">Mycolicibacterium frederiksbergense</name>
    <dbReference type="NCBI Taxonomy" id="117567"/>
    <lineage>
        <taxon>Bacteria</taxon>
        <taxon>Bacillati</taxon>
        <taxon>Actinomycetota</taxon>
        <taxon>Actinomycetes</taxon>
        <taxon>Mycobacteriales</taxon>
        <taxon>Mycobacteriaceae</taxon>
        <taxon>Mycolicibacterium</taxon>
    </lineage>
</organism>
<keyword evidence="1" id="KW-0812">Transmembrane</keyword>
<dbReference type="Pfam" id="PF10825">
    <property type="entry name" value="DUF2752"/>
    <property type="match status" value="1"/>
</dbReference>
<evidence type="ECO:0000313" key="2">
    <source>
        <dbReference type="EMBL" id="MDH6193888.1"/>
    </source>
</evidence>
<proteinExistence type="predicted"/>
<sequence length="137" mass="14378">MEPSGSKAHASARYKALAAGGLAAGALTYIGLADPHRPGFLFPGCLFKAITGWNCPACGGLRMTHDLLHGDLAAAVVDNVFALVGLPALAVWMLLRWRLGKKVFPMPAVVTVVVLLVVWTVVRNLPGFPLVPTLAAP</sequence>
<reference evidence="2 3" key="1">
    <citation type="submission" date="2023-04" db="EMBL/GenBank/DDBJ databases">
        <title>Forest soil microbial communities from Buena Vista Peninsula, Colon Province, Panama.</title>
        <authorList>
            <person name="Bouskill N."/>
        </authorList>
    </citation>
    <scope>NUCLEOTIDE SEQUENCE [LARGE SCALE GENOMIC DNA]</scope>
    <source>
        <strain evidence="2 3">AC80</strain>
    </source>
</reference>
<name>A0ABT6KT28_9MYCO</name>
<dbReference type="EMBL" id="JARXVE010000001">
    <property type="protein sequence ID" value="MDH6193888.1"/>
    <property type="molecule type" value="Genomic_DNA"/>
</dbReference>
<evidence type="ECO:0000256" key="1">
    <source>
        <dbReference type="SAM" id="Phobius"/>
    </source>
</evidence>